<proteinExistence type="inferred from homology"/>
<protein>
    <submittedName>
        <fullName evidence="9">NAD(P)H nitroreductase YfhC</fullName>
    </submittedName>
</protein>
<dbReference type="SUPFAM" id="SSF55469">
    <property type="entry name" value="FMN-dependent nitroreductase-like"/>
    <property type="match status" value="1"/>
</dbReference>
<keyword evidence="10" id="KW-1185">Reference proteome</keyword>
<comment type="similarity">
    <text evidence="2">Belongs to the nitroreductase family.</text>
</comment>
<evidence type="ECO:0000256" key="2">
    <source>
        <dbReference type="ARBA" id="ARBA00007118"/>
    </source>
</evidence>
<dbReference type="Proteomes" id="UP000601108">
    <property type="component" value="Unassembled WGS sequence"/>
</dbReference>
<evidence type="ECO:0000313" key="10">
    <source>
        <dbReference type="Proteomes" id="UP000601108"/>
    </source>
</evidence>
<accession>A0A918N461</accession>
<evidence type="ECO:0000256" key="6">
    <source>
        <dbReference type="ARBA" id="ARBA00023002"/>
    </source>
</evidence>
<comment type="cofactor">
    <cofactor evidence="1">
        <name>FMN</name>
        <dbReference type="ChEBI" id="CHEBI:58210"/>
    </cofactor>
</comment>
<dbReference type="AlphaFoldDB" id="A0A918N461"/>
<evidence type="ECO:0000313" key="9">
    <source>
        <dbReference type="EMBL" id="GGX27656.1"/>
    </source>
</evidence>
<evidence type="ECO:0000256" key="5">
    <source>
        <dbReference type="ARBA" id="ARBA00022857"/>
    </source>
</evidence>
<evidence type="ECO:0000256" key="4">
    <source>
        <dbReference type="ARBA" id="ARBA00022643"/>
    </source>
</evidence>
<dbReference type="RefSeq" id="WP_051316727.1">
    <property type="nucleotide sequence ID" value="NZ_BMWS01000024.1"/>
</dbReference>
<dbReference type="GO" id="GO:0016491">
    <property type="term" value="F:oxidoreductase activity"/>
    <property type="evidence" value="ECO:0007669"/>
    <property type="project" value="UniProtKB-KW"/>
</dbReference>
<feature type="domain" description="Nitroreductase" evidence="8">
    <location>
        <begin position="26"/>
        <end position="187"/>
    </location>
</feature>
<dbReference type="PANTHER" id="PTHR43821:SF1">
    <property type="entry name" value="NAD(P)H NITROREDUCTASE YDJA-RELATED"/>
    <property type="match status" value="1"/>
</dbReference>
<dbReference type="Pfam" id="PF00881">
    <property type="entry name" value="Nitroreductase"/>
    <property type="match status" value="1"/>
</dbReference>
<keyword evidence="3" id="KW-0285">Flavoprotein</keyword>
<keyword evidence="7" id="KW-0520">NAD</keyword>
<evidence type="ECO:0000256" key="3">
    <source>
        <dbReference type="ARBA" id="ARBA00022630"/>
    </source>
</evidence>
<evidence type="ECO:0000256" key="1">
    <source>
        <dbReference type="ARBA" id="ARBA00001917"/>
    </source>
</evidence>
<dbReference type="InterPro" id="IPR026021">
    <property type="entry name" value="YdjA-like"/>
</dbReference>
<dbReference type="InterPro" id="IPR000415">
    <property type="entry name" value="Nitroreductase-like"/>
</dbReference>
<evidence type="ECO:0000256" key="7">
    <source>
        <dbReference type="ARBA" id="ARBA00023027"/>
    </source>
</evidence>
<keyword evidence="4" id="KW-0288">FMN</keyword>
<dbReference type="Gene3D" id="3.40.109.10">
    <property type="entry name" value="NADH Oxidase"/>
    <property type="match status" value="1"/>
</dbReference>
<sequence>MKNIHKSSNSRLLHNKVSDITITDIIRNRRSVYADEFTGENISDEIIEEILTNATWAPTHKLTEPWRFIVFKGEYLKEYGLYLSEYYKEYYKNKLLPDDFLLKHNFLKEYPLKAACMIGIVFVKNSKSKLPEWEELAAVSSAVQNMALTCTSYNLGSYWSTPDGAIDFVSKFGLKENEQSLGLFYIGCYDHLNYKSKKKRSPLANKVSWLTHKK</sequence>
<evidence type="ECO:0000259" key="8">
    <source>
        <dbReference type="Pfam" id="PF00881"/>
    </source>
</evidence>
<reference evidence="9 10" key="1">
    <citation type="journal article" date="2014" name="Int. J. Syst. Evol. Microbiol.">
        <title>Complete genome sequence of Corynebacterium casei LMG S-19264T (=DSM 44701T), isolated from a smear-ripened cheese.</title>
        <authorList>
            <consortium name="US DOE Joint Genome Institute (JGI-PGF)"/>
            <person name="Walter F."/>
            <person name="Albersmeier A."/>
            <person name="Kalinowski J."/>
            <person name="Ruckert C."/>
        </authorList>
    </citation>
    <scope>NUCLEOTIDE SEQUENCE [LARGE SCALE GENOMIC DNA]</scope>
    <source>
        <strain evidence="9 10">KCTC 12285</strain>
    </source>
</reference>
<keyword evidence="5" id="KW-0521">NADP</keyword>
<dbReference type="InterPro" id="IPR052530">
    <property type="entry name" value="NAD(P)H_nitroreductase"/>
</dbReference>
<name>A0A918N461_9FLAO</name>
<dbReference type="EMBL" id="BMWS01000024">
    <property type="protein sequence ID" value="GGX27656.1"/>
    <property type="molecule type" value="Genomic_DNA"/>
</dbReference>
<keyword evidence="6" id="KW-0560">Oxidoreductase</keyword>
<gene>
    <name evidence="9" type="primary">yfhC</name>
    <name evidence="9" type="ORF">GCM10007384_31180</name>
</gene>
<organism evidence="9 10">
    <name type="scientific">Aquimarina muelleri</name>
    <dbReference type="NCBI Taxonomy" id="279356"/>
    <lineage>
        <taxon>Bacteria</taxon>
        <taxon>Pseudomonadati</taxon>
        <taxon>Bacteroidota</taxon>
        <taxon>Flavobacteriia</taxon>
        <taxon>Flavobacteriales</taxon>
        <taxon>Flavobacteriaceae</taxon>
        <taxon>Aquimarina</taxon>
    </lineage>
</organism>
<dbReference type="CDD" id="cd02135">
    <property type="entry name" value="YdjA-like"/>
    <property type="match status" value="1"/>
</dbReference>
<comment type="caution">
    <text evidence="9">The sequence shown here is derived from an EMBL/GenBank/DDBJ whole genome shotgun (WGS) entry which is preliminary data.</text>
</comment>
<dbReference type="PANTHER" id="PTHR43821">
    <property type="entry name" value="NAD(P)H NITROREDUCTASE YDJA-RELATED"/>
    <property type="match status" value="1"/>
</dbReference>
<dbReference type="InterPro" id="IPR029479">
    <property type="entry name" value="Nitroreductase"/>
</dbReference>